<evidence type="ECO:0000313" key="2">
    <source>
        <dbReference type="Proteomes" id="UP001462502"/>
    </source>
</evidence>
<dbReference type="RefSeq" id="WP_347938000.1">
    <property type="nucleotide sequence ID" value="NZ_JBDXMI010000008.1"/>
</dbReference>
<comment type="caution">
    <text evidence="1">The sequence shown here is derived from an EMBL/GenBank/DDBJ whole genome shotgun (WGS) entry which is preliminary data.</text>
</comment>
<evidence type="ECO:0000313" key="1">
    <source>
        <dbReference type="EMBL" id="MEO9387104.1"/>
    </source>
</evidence>
<reference evidence="1 2" key="1">
    <citation type="submission" date="2024-05" db="EMBL/GenBank/DDBJ databases">
        <authorList>
            <person name="De Oliveira J.P."/>
            <person name="Noriler S.A."/>
            <person name="De Oliveira A.G."/>
            <person name="Sipoli D.S."/>
        </authorList>
    </citation>
    <scope>NUCLEOTIDE SEQUENCE [LARGE SCALE GENOMIC DNA]</scope>
    <source>
        <strain evidence="1 2">LABIM192</strain>
    </source>
</reference>
<organism evidence="1 2">
    <name type="scientific">Chromobacterium phragmitis</name>
    <dbReference type="NCBI Taxonomy" id="2202141"/>
    <lineage>
        <taxon>Bacteria</taxon>
        <taxon>Pseudomonadati</taxon>
        <taxon>Pseudomonadota</taxon>
        <taxon>Betaproteobacteria</taxon>
        <taxon>Neisseriales</taxon>
        <taxon>Chromobacteriaceae</taxon>
        <taxon>Chromobacterium</taxon>
    </lineage>
</organism>
<dbReference type="Proteomes" id="UP001462502">
    <property type="component" value="Unassembled WGS sequence"/>
</dbReference>
<dbReference type="SUPFAM" id="SSF47413">
    <property type="entry name" value="lambda repressor-like DNA-binding domains"/>
    <property type="match status" value="1"/>
</dbReference>
<name>A0ABV0J0P2_9NEIS</name>
<protein>
    <recommendedName>
        <fullName evidence="3">HTH cro/C1-type domain-containing protein</fullName>
    </recommendedName>
</protein>
<sequence>MLSHPVTTLNTITLIILRQLRHEKRIHPAILAQNIGKTLSDLEKIEAGRLQLSFADFMQILVALNTAYGPVIESALQHAALLQRRNWVVLGRVGVIEQDDLMKSADAFWSSEESTIPKPAGFETVLNTFALGTNTGMFGPDNLAPVFKYALESNPTPQDEFGF</sequence>
<dbReference type="InterPro" id="IPR010982">
    <property type="entry name" value="Lambda_DNA-bd_dom_sf"/>
</dbReference>
<dbReference type="Gene3D" id="1.10.260.40">
    <property type="entry name" value="lambda repressor-like DNA-binding domains"/>
    <property type="match status" value="1"/>
</dbReference>
<dbReference type="InterPro" id="IPR001387">
    <property type="entry name" value="Cro/C1-type_HTH"/>
</dbReference>
<dbReference type="CDD" id="cd00093">
    <property type="entry name" value="HTH_XRE"/>
    <property type="match status" value="1"/>
</dbReference>
<keyword evidence="2" id="KW-1185">Reference proteome</keyword>
<accession>A0ABV0J0P2</accession>
<proteinExistence type="predicted"/>
<dbReference type="EMBL" id="JBDXMI010000008">
    <property type="protein sequence ID" value="MEO9387104.1"/>
    <property type="molecule type" value="Genomic_DNA"/>
</dbReference>
<gene>
    <name evidence="1" type="ORF">ABI908_23705</name>
</gene>
<evidence type="ECO:0008006" key="3">
    <source>
        <dbReference type="Google" id="ProtNLM"/>
    </source>
</evidence>